<dbReference type="GO" id="GO:0004930">
    <property type="term" value="F:G protein-coupled receptor activity"/>
    <property type="evidence" value="ECO:0000318"/>
    <property type="project" value="GO_Central"/>
</dbReference>
<protein>
    <recommendedName>
        <fullName evidence="11">G-protein coupled receptors family 1 profile domain-containing protein</fullName>
    </recommendedName>
</protein>
<dbReference type="OMA" id="HICRMQC"/>
<keyword evidence="5 9" id="KW-0297">G-protein coupled receptor</keyword>
<evidence type="ECO:0000256" key="6">
    <source>
        <dbReference type="ARBA" id="ARBA00023136"/>
    </source>
</evidence>
<comment type="subcellular location">
    <subcellularLocation>
        <location evidence="1">Cell membrane</location>
        <topology evidence="1">Multi-pass membrane protein</topology>
    </subcellularLocation>
</comment>
<dbReference type="SUPFAM" id="SSF81321">
    <property type="entry name" value="Family A G protein-coupled receptor-like"/>
    <property type="match status" value="1"/>
</dbReference>
<dbReference type="PRINTS" id="PR00237">
    <property type="entry name" value="GPCRRHODOPSN"/>
</dbReference>
<sequence>LLLIDLVSLFGNSLLCLVIYRTKTLQTVTNLLILVLAISDIVMAILGIPFSVAVLIRGEWIFGTHICRMQCFLIYFLAFGSLQTITIVAVNRYYRVLKPVRYKKVFTFKSTSLILFLVWFVTAALLTIPFLAGAIVPDFSPSKAACVIFTKPGASKQAVIAVNVALVSIAAIIPSAVISFCYFRVFRAVGNHFTRVKPTLRSHHRTQQSTNISEIKSTRTLFFVLLAYFICWIPVFAIEALQTFIMNWWLLPRSCHLLWTFCGCLSSAVNPFVFGLTSRSFRQGFKVLFRRVST</sequence>
<dbReference type="Pfam" id="PF00001">
    <property type="entry name" value="7tm_1"/>
    <property type="match status" value="1"/>
</dbReference>
<dbReference type="OrthoDB" id="10044919at2759"/>
<feature type="transmembrane region" description="Helical" evidence="10">
    <location>
        <begin position="6"/>
        <end position="22"/>
    </location>
</feature>
<feature type="transmembrane region" description="Helical" evidence="10">
    <location>
        <begin position="114"/>
        <end position="137"/>
    </location>
</feature>
<keyword evidence="2" id="KW-1003">Cell membrane</keyword>
<dbReference type="PhylomeDB" id="A7RQA4"/>
<dbReference type="GO" id="GO:0007186">
    <property type="term" value="P:G protein-coupled receptor signaling pathway"/>
    <property type="evidence" value="ECO:0000318"/>
    <property type="project" value="GO_Central"/>
</dbReference>
<evidence type="ECO:0000256" key="5">
    <source>
        <dbReference type="ARBA" id="ARBA00023040"/>
    </source>
</evidence>
<accession>A7RQA4</accession>
<evidence type="ECO:0000256" key="4">
    <source>
        <dbReference type="ARBA" id="ARBA00022989"/>
    </source>
</evidence>
<dbReference type="STRING" id="45351.A7RQA4"/>
<keyword evidence="7 9" id="KW-0675">Receptor</keyword>
<feature type="non-terminal residue" evidence="12">
    <location>
        <position position="294"/>
    </location>
</feature>
<proteinExistence type="inferred from homology"/>
<dbReference type="Proteomes" id="UP000001593">
    <property type="component" value="Unassembled WGS sequence"/>
</dbReference>
<dbReference type="AlphaFoldDB" id="A7RQA4"/>
<dbReference type="PROSITE" id="PS50262">
    <property type="entry name" value="G_PROTEIN_RECEP_F1_2"/>
    <property type="match status" value="1"/>
</dbReference>
<keyword evidence="3 9" id="KW-0812">Transmembrane</keyword>
<evidence type="ECO:0000313" key="12">
    <source>
        <dbReference type="EMBL" id="EDO46260.1"/>
    </source>
</evidence>
<dbReference type="CDD" id="cd00637">
    <property type="entry name" value="7tm_classA_rhodopsin-like"/>
    <property type="match status" value="1"/>
</dbReference>
<dbReference type="KEGG" id="nve:5518428"/>
<keyword evidence="6 10" id="KW-0472">Membrane</keyword>
<dbReference type="HOGENOM" id="CLU_009579_3_3_1"/>
<dbReference type="InParanoid" id="A7RQA4"/>
<gene>
    <name evidence="12" type="ORF">NEMVEDRAFT_v1g34809</name>
</gene>
<feature type="transmembrane region" description="Helical" evidence="10">
    <location>
        <begin position="31"/>
        <end position="52"/>
    </location>
</feature>
<feature type="transmembrane region" description="Helical" evidence="10">
    <location>
        <begin position="157"/>
        <end position="183"/>
    </location>
</feature>
<evidence type="ECO:0000256" key="1">
    <source>
        <dbReference type="ARBA" id="ARBA00004651"/>
    </source>
</evidence>
<dbReference type="PROSITE" id="PS00237">
    <property type="entry name" value="G_PROTEIN_RECEP_F1_1"/>
    <property type="match status" value="1"/>
</dbReference>
<dbReference type="PANTHER" id="PTHR22752">
    <property type="entry name" value="G PROTEIN-COUPLED RECEPTOR"/>
    <property type="match status" value="1"/>
</dbReference>
<dbReference type="Gene3D" id="1.20.1070.10">
    <property type="entry name" value="Rhodopsin 7-helix transmembrane proteins"/>
    <property type="match status" value="1"/>
</dbReference>
<name>A7RQA4_NEMVE</name>
<evidence type="ECO:0000256" key="9">
    <source>
        <dbReference type="RuleBase" id="RU000688"/>
    </source>
</evidence>
<dbReference type="GO" id="GO:0005886">
    <property type="term" value="C:plasma membrane"/>
    <property type="evidence" value="ECO:0000318"/>
    <property type="project" value="GO_Central"/>
</dbReference>
<dbReference type="InterPro" id="IPR017452">
    <property type="entry name" value="GPCR_Rhodpsn_7TM"/>
</dbReference>
<evidence type="ECO:0000256" key="10">
    <source>
        <dbReference type="SAM" id="Phobius"/>
    </source>
</evidence>
<comment type="similarity">
    <text evidence="9">Belongs to the G-protein coupled receptor 1 family.</text>
</comment>
<dbReference type="EMBL" id="DS469528">
    <property type="protein sequence ID" value="EDO46260.1"/>
    <property type="molecule type" value="Genomic_DNA"/>
</dbReference>
<evidence type="ECO:0000256" key="3">
    <source>
        <dbReference type="ARBA" id="ARBA00022692"/>
    </source>
</evidence>
<dbReference type="eggNOG" id="KOG3656">
    <property type="taxonomic scope" value="Eukaryota"/>
</dbReference>
<feature type="transmembrane region" description="Helical" evidence="10">
    <location>
        <begin position="72"/>
        <end position="94"/>
    </location>
</feature>
<keyword evidence="8 9" id="KW-0807">Transducer</keyword>
<evidence type="ECO:0000256" key="8">
    <source>
        <dbReference type="ARBA" id="ARBA00023224"/>
    </source>
</evidence>
<feature type="non-terminal residue" evidence="12">
    <location>
        <position position="1"/>
    </location>
</feature>
<organism evidence="12 13">
    <name type="scientific">Nematostella vectensis</name>
    <name type="common">Starlet sea anemone</name>
    <dbReference type="NCBI Taxonomy" id="45351"/>
    <lineage>
        <taxon>Eukaryota</taxon>
        <taxon>Metazoa</taxon>
        <taxon>Cnidaria</taxon>
        <taxon>Anthozoa</taxon>
        <taxon>Hexacorallia</taxon>
        <taxon>Actiniaria</taxon>
        <taxon>Edwardsiidae</taxon>
        <taxon>Nematostella</taxon>
    </lineage>
</organism>
<feature type="transmembrane region" description="Helical" evidence="10">
    <location>
        <begin position="221"/>
        <end position="245"/>
    </location>
</feature>
<feature type="transmembrane region" description="Helical" evidence="10">
    <location>
        <begin position="257"/>
        <end position="276"/>
    </location>
</feature>
<keyword evidence="4 10" id="KW-1133">Transmembrane helix</keyword>
<evidence type="ECO:0000259" key="11">
    <source>
        <dbReference type="PROSITE" id="PS50262"/>
    </source>
</evidence>
<reference evidence="12 13" key="1">
    <citation type="journal article" date="2007" name="Science">
        <title>Sea anemone genome reveals ancestral eumetazoan gene repertoire and genomic organization.</title>
        <authorList>
            <person name="Putnam N.H."/>
            <person name="Srivastava M."/>
            <person name="Hellsten U."/>
            <person name="Dirks B."/>
            <person name="Chapman J."/>
            <person name="Salamov A."/>
            <person name="Terry A."/>
            <person name="Shapiro H."/>
            <person name="Lindquist E."/>
            <person name="Kapitonov V.V."/>
            <person name="Jurka J."/>
            <person name="Genikhovich G."/>
            <person name="Grigoriev I.V."/>
            <person name="Lucas S.M."/>
            <person name="Steele R.E."/>
            <person name="Finnerty J.R."/>
            <person name="Technau U."/>
            <person name="Martindale M.Q."/>
            <person name="Rokhsar D.S."/>
        </authorList>
    </citation>
    <scope>NUCLEOTIDE SEQUENCE [LARGE SCALE GENOMIC DNA]</scope>
    <source>
        <strain evidence="13">CH2 X CH6</strain>
    </source>
</reference>
<keyword evidence="13" id="KW-1185">Reference proteome</keyword>
<dbReference type="InterPro" id="IPR000276">
    <property type="entry name" value="GPCR_Rhodpsn"/>
</dbReference>
<feature type="domain" description="G-protein coupled receptors family 1 profile" evidence="11">
    <location>
        <begin position="11"/>
        <end position="274"/>
    </location>
</feature>
<dbReference type="SMART" id="SM01381">
    <property type="entry name" value="7TM_GPCR_Srsx"/>
    <property type="match status" value="1"/>
</dbReference>
<evidence type="ECO:0000313" key="13">
    <source>
        <dbReference type="Proteomes" id="UP000001593"/>
    </source>
</evidence>
<evidence type="ECO:0000256" key="2">
    <source>
        <dbReference type="ARBA" id="ARBA00022475"/>
    </source>
</evidence>
<evidence type="ECO:0000256" key="7">
    <source>
        <dbReference type="ARBA" id="ARBA00023170"/>
    </source>
</evidence>